<gene>
    <name evidence="2" type="ORF">PCE31107_02656</name>
</gene>
<dbReference type="EMBL" id="CABPRY010000005">
    <property type="protein sequence ID" value="VVE11288.1"/>
    <property type="molecule type" value="Genomic_DNA"/>
</dbReference>
<dbReference type="Gene3D" id="2.60.120.10">
    <property type="entry name" value="Jelly Rolls"/>
    <property type="match status" value="2"/>
</dbReference>
<feature type="domain" description="(S)-ureidoglycine aminohydrolase cupin" evidence="1">
    <location>
        <begin position="171"/>
        <end position="244"/>
    </location>
</feature>
<dbReference type="InterPro" id="IPR008579">
    <property type="entry name" value="UGlyAH_Cupin_dom"/>
</dbReference>
<dbReference type="InterPro" id="IPR011051">
    <property type="entry name" value="RmlC_Cupin_sf"/>
</dbReference>
<protein>
    <recommendedName>
        <fullName evidence="1">(S)-ureidoglycine aminohydrolase cupin domain-containing protein</fullName>
    </recommendedName>
</protein>
<evidence type="ECO:0000313" key="3">
    <source>
        <dbReference type="Proteomes" id="UP000396788"/>
    </source>
</evidence>
<accession>A0A5E4VG78</accession>
<dbReference type="PANTHER" id="PTHR40943">
    <property type="entry name" value="CYTOPLASMIC PROTEIN-RELATED"/>
    <property type="match status" value="1"/>
</dbReference>
<dbReference type="Proteomes" id="UP000396788">
    <property type="component" value="Unassembled WGS sequence"/>
</dbReference>
<evidence type="ECO:0000259" key="1">
    <source>
        <dbReference type="Pfam" id="PF05899"/>
    </source>
</evidence>
<dbReference type="SUPFAM" id="SSF51182">
    <property type="entry name" value="RmlC-like cupins"/>
    <property type="match status" value="1"/>
</dbReference>
<dbReference type="RefSeq" id="WP_150608937.1">
    <property type="nucleotide sequence ID" value="NZ_CABPRY010000005.1"/>
</dbReference>
<dbReference type="Pfam" id="PF05899">
    <property type="entry name" value="Cupin_3"/>
    <property type="match status" value="1"/>
</dbReference>
<dbReference type="AlphaFoldDB" id="A0A5E4VG78"/>
<dbReference type="InterPro" id="IPR014710">
    <property type="entry name" value="RmlC-like_jellyroll"/>
</dbReference>
<sequence>MPELQRAMAPCDRPRSFLDLKAFASDERQGTAPATSASDDRFLASRRLADLLPGPVTVGVIALDAANGAVSSHPADEFVIVCEGAIMFQQGAHAFTLGPGGSAVLPQGSAFTWSTQGSTSIVFMRCEGGNVAERSLVQIDPSPSLAPSGAPAAELLLTPAPVCRNFTDFRSSDATFTCGTWDSTPYHRIAMRYAHYELMHLLEGSVTFVDETGRSGTFSCGDIFLVEQNAQCSWESRGNVAKVYAIYRPT</sequence>
<evidence type="ECO:0000313" key="2">
    <source>
        <dbReference type="EMBL" id="VVE11288.1"/>
    </source>
</evidence>
<organism evidence="2 3">
    <name type="scientific">Pandoraea cepalis</name>
    <dbReference type="NCBI Taxonomy" id="2508294"/>
    <lineage>
        <taxon>Bacteria</taxon>
        <taxon>Pseudomonadati</taxon>
        <taxon>Pseudomonadota</taxon>
        <taxon>Betaproteobacteria</taxon>
        <taxon>Burkholderiales</taxon>
        <taxon>Burkholderiaceae</taxon>
        <taxon>Pandoraea</taxon>
    </lineage>
</organism>
<reference evidence="2 3" key="1">
    <citation type="submission" date="2019-08" db="EMBL/GenBank/DDBJ databases">
        <authorList>
            <person name="Peeters C."/>
        </authorList>
    </citation>
    <scope>NUCLEOTIDE SEQUENCE [LARGE SCALE GENOMIC DNA]</scope>
    <source>
        <strain evidence="2 3">LMG 31107</strain>
    </source>
</reference>
<proteinExistence type="predicted"/>
<dbReference type="PANTHER" id="PTHR40943:SF1">
    <property type="entry name" value="CYTOPLASMIC PROTEIN"/>
    <property type="match status" value="1"/>
</dbReference>
<name>A0A5E4VG78_9BURK</name>